<organism evidence="2 3">
    <name type="scientific">Amblyomma americanum</name>
    <name type="common">Lone star tick</name>
    <dbReference type="NCBI Taxonomy" id="6943"/>
    <lineage>
        <taxon>Eukaryota</taxon>
        <taxon>Metazoa</taxon>
        <taxon>Ecdysozoa</taxon>
        <taxon>Arthropoda</taxon>
        <taxon>Chelicerata</taxon>
        <taxon>Arachnida</taxon>
        <taxon>Acari</taxon>
        <taxon>Parasitiformes</taxon>
        <taxon>Ixodida</taxon>
        <taxon>Ixodoidea</taxon>
        <taxon>Ixodidae</taxon>
        <taxon>Amblyomminae</taxon>
        <taxon>Amblyomma</taxon>
    </lineage>
</organism>
<dbReference type="AlphaFoldDB" id="A0AAQ4D2I6"/>
<gene>
    <name evidence="2" type="ORF">V5799_000620</name>
</gene>
<keyword evidence="3" id="KW-1185">Reference proteome</keyword>
<dbReference type="EMBL" id="JARKHS020036002">
    <property type="protein sequence ID" value="KAK8756676.1"/>
    <property type="molecule type" value="Genomic_DNA"/>
</dbReference>
<comment type="caution">
    <text evidence="2">The sequence shown here is derived from an EMBL/GenBank/DDBJ whole genome shotgun (WGS) entry which is preliminary data.</text>
</comment>
<evidence type="ECO:0000313" key="2">
    <source>
        <dbReference type="EMBL" id="KAK8756676.1"/>
    </source>
</evidence>
<evidence type="ECO:0000256" key="1">
    <source>
        <dbReference type="SAM" id="MobiDB-lite"/>
    </source>
</evidence>
<sequence length="104" mass="11817">MSFSPPFAEWLTTRTEKEKQRCLSEGVDVFLKTDDKELKRSNCVLHRVVDHFVPNDFTLLQADIRGPSDKHVRGGGRPRQGEELRTYQTEALQAEDGSSGALER</sequence>
<protein>
    <submittedName>
        <fullName evidence="2">Uncharacterized protein</fullName>
    </submittedName>
</protein>
<accession>A0AAQ4D2I6</accession>
<proteinExistence type="predicted"/>
<evidence type="ECO:0000313" key="3">
    <source>
        <dbReference type="Proteomes" id="UP001321473"/>
    </source>
</evidence>
<dbReference type="Proteomes" id="UP001321473">
    <property type="component" value="Unassembled WGS sequence"/>
</dbReference>
<feature type="region of interest" description="Disordered" evidence="1">
    <location>
        <begin position="66"/>
        <end position="104"/>
    </location>
</feature>
<reference evidence="2 3" key="1">
    <citation type="journal article" date="2023" name="Arcadia Sci">
        <title>De novo assembly of a long-read Amblyomma americanum tick genome.</title>
        <authorList>
            <person name="Chou S."/>
            <person name="Poskanzer K.E."/>
            <person name="Rollins M."/>
            <person name="Thuy-Boun P.S."/>
        </authorList>
    </citation>
    <scope>NUCLEOTIDE SEQUENCE [LARGE SCALE GENOMIC DNA]</scope>
    <source>
        <strain evidence="2">F_SG_1</strain>
        <tissue evidence="2">Salivary glands</tissue>
    </source>
</reference>
<name>A0AAQ4D2I6_AMBAM</name>